<reference evidence="2" key="1">
    <citation type="journal article" date="2022" name="Front. Microbiol.">
        <title>New perspectives on an old grouping: The genomic and phenotypic variability of Oxalobacter formigenes and the implications for calcium oxalate stone prevention.</title>
        <authorList>
            <person name="Chmiel J.A."/>
            <person name="Carr C."/>
            <person name="Stuivenberg G.A."/>
            <person name="Venema R."/>
            <person name="Chanyi R.M."/>
            <person name="Al K.F."/>
            <person name="Giguere D."/>
            <person name="Say H."/>
            <person name="Akouris P.P."/>
            <person name="Dominguez Romero S.A."/>
            <person name="Kwong A."/>
            <person name="Tai V."/>
            <person name="Koval S.F."/>
            <person name="Razvi H."/>
            <person name="Bjazevic J."/>
            <person name="Burton J.P."/>
        </authorList>
    </citation>
    <scope>NUCLEOTIDE SEQUENCE</scope>
    <source>
        <strain evidence="2">WoOx3</strain>
    </source>
</reference>
<feature type="domain" description="Methyltransferase type 11" evidence="1">
    <location>
        <begin position="39"/>
        <end position="126"/>
    </location>
</feature>
<keyword evidence="2" id="KW-0808">Transferase</keyword>
<keyword evidence="2" id="KW-0489">Methyltransferase</keyword>
<organism evidence="2 3">
    <name type="scientific">Oxalobacter vibrioformis</name>
    <dbReference type="NCBI Taxonomy" id="933080"/>
    <lineage>
        <taxon>Bacteria</taxon>
        <taxon>Pseudomonadati</taxon>
        <taxon>Pseudomonadota</taxon>
        <taxon>Betaproteobacteria</taxon>
        <taxon>Burkholderiales</taxon>
        <taxon>Oxalobacteraceae</taxon>
        <taxon>Oxalobacter</taxon>
    </lineage>
</organism>
<keyword evidence="3" id="KW-1185">Reference proteome</keyword>
<dbReference type="Pfam" id="PF08241">
    <property type="entry name" value="Methyltransf_11"/>
    <property type="match status" value="1"/>
</dbReference>
<protein>
    <submittedName>
        <fullName evidence="2">Methyltransferase domain-containing protein</fullName>
    </submittedName>
</protein>
<dbReference type="PANTHER" id="PTHR43861:SF1">
    <property type="entry name" value="TRANS-ACONITATE 2-METHYLTRANSFERASE"/>
    <property type="match status" value="1"/>
</dbReference>
<dbReference type="KEGG" id="ovb:NB640_10925"/>
<name>A0A9E9LYC1_9BURK</name>
<accession>A0A9E9LYC1</accession>
<proteinExistence type="predicted"/>
<dbReference type="Proteomes" id="UP001156215">
    <property type="component" value="Chromosome"/>
</dbReference>
<dbReference type="Gene3D" id="3.40.50.150">
    <property type="entry name" value="Vaccinia Virus protein VP39"/>
    <property type="match status" value="1"/>
</dbReference>
<dbReference type="AlphaFoldDB" id="A0A9E9LYC1"/>
<dbReference type="RefSeq" id="WP_269308733.1">
    <property type="nucleotide sequence ID" value="NZ_CP098242.1"/>
</dbReference>
<gene>
    <name evidence="2" type="ORF">NB640_10925</name>
</gene>
<dbReference type="InterPro" id="IPR013216">
    <property type="entry name" value="Methyltransf_11"/>
</dbReference>
<evidence type="ECO:0000259" key="1">
    <source>
        <dbReference type="Pfam" id="PF08241"/>
    </source>
</evidence>
<evidence type="ECO:0000313" key="3">
    <source>
        <dbReference type="Proteomes" id="UP001156215"/>
    </source>
</evidence>
<evidence type="ECO:0000313" key="2">
    <source>
        <dbReference type="EMBL" id="WAW09727.1"/>
    </source>
</evidence>
<dbReference type="GO" id="GO:0032259">
    <property type="term" value="P:methylation"/>
    <property type="evidence" value="ECO:0007669"/>
    <property type="project" value="UniProtKB-KW"/>
</dbReference>
<dbReference type="CDD" id="cd02440">
    <property type="entry name" value="AdoMet_MTases"/>
    <property type="match status" value="1"/>
</dbReference>
<sequence>MLYKTLLDPDVVAMRKRFATEFGMPVLELMNPQPGERILDVGCGFGSICEKLTERGCTAVGIDISSTMVKAATQLGVDARMMNAENLTFNEEFDGVYSNSALHWMRHLNRVAEGVKRALKPGGRFVGELGGKGSISNIIAAIREVMDKHGIEMESVQSWYFPSISEFSAILEKAGFTIQSMEQLDRPTVLPGDVRDWIKMFGRHYLDSWDPSERDKFLDAVKVIAEKTMVNEKGEWIADYRRMRFVAIKPA</sequence>
<dbReference type="InterPro" id="IPR029063">
    <property type="entry name" value="SAM-dependent_MTases_sf"/>
</dbReference>
<dbReference type="PANTHER" id="PTHR43861">
    <property type="entry name" value="TRANS-ACONITATE 2-METHYLTRANSFERASE-RELATED"/>
    <property type="match status" value="1"/>
</dbReference>
<dbReference type="GO" id="GO:0008757">
    <property type="term" value="F:S-adenosylmethionine-dependent methyltransferase activity"/>
    <property type="evidence" value="ECO:0007669"/>
    <property type="project" value="InterPro"/>
</dbReference>
<dbReference type="SUPFAM" id="SSF53335">
    <property type="entry name" value="S-adenosyl-L-methionine-dependent methyltransferases"/>
    <property type="match status" value="1"/>
</dbReference>
<dbReference type="EMBL" id="CP098242">
    <property type="protein sequence ID" value="WAW09727.1"/>
    <property type="molecule type" value="Genomic_DNA"/>
</dbReference>